<dbReference type="Proteomes" id="UP000319514">
    <property type="component" value="Unassembled WGS sequence"/>
</dbReference>
<dbReference type="SUPFAM" id="SSF56796">
    <property type="entry name" value="Dehydroquinate synthase-like"/>
    <property type="match status" value="1"/>
</dbReference>
<dbReference type="Pfam" id="PF00465">
    <property type="entry name" value="Fe-ADH"/>
    <property type="match status" value="1"/>
</dbReference>
<evidence type="ECO:0000259" key="5">
    <source>
        <dbReference type="Pfam" id="PF25137"/>
    </source>
</evidence>
<proteinExistence type="inferred from homology"/>
<evidence type="ECO:0000256" key="2">
    <source>
        <dbReference type="ARBA" id="ARBA00023002"/>
    </source>
</evidence>
<evidence type="ECO:0000313" key="8">
    <source>
        <dbReference type="Proteomes" id="UP000319514"/>
    </source>
</evidence>
<dbReference type="InterPro" id="IPR001670">
    <property type="entry name" value="ADH_Fe/GldA"/>
</dbReference>
<gene>
    <name evidence="7" type="ORF">FB474_3433</name>
    <name evidence="6" type="ORF">FB474_4126</name>
</gene>
<keyword evidence="2" id="KW-0560">Oxidoreductase</keyword>
<feature type="domain" description="Fe-containing alcohol dehydrogenase-like C-terminal" evidence="5">
    <location>
        <begin position="147"/>
        <end position="329"/>
    </location>
</feature>
<reference evidence="6 8" key="1">
    <citation type="submission" date="2019-06" db="EMBL/GenBank/DDBJ databases">
        <title>Sequencing the genomes of 1000 actinobacteria strains.</title>
        <authorList>
            <person name="Klenk H.-P."/>
        </authorList>
    </citation>
    <scope>NUCLEOTIDE SEQUENCE [LARGE SCALE GENOMIC DNA]</scope>
    <source>
        <strain evidence="6 8">DSM 18082</strain>
    </source>
</reference>
<evidence type="ECO:0000256" key="1">
    <source>
        <dbReference type="ARBA" id="ARBA00007358"/>
    </source>
</evidence>
<feature type="domain" description="Alcohol dehydrogenase iron-type/glycerol dehydrogenase GldA" evidence="4">
    <location>
        <begin position="2"/>
        <end position="136"/>
    </location>
</feature>
<dbReference type="PANTHER" id="PTHR11496:SF102">
    <property type="entry name" value="ALCOHOL DEHYDROGENASE 4"/>
    <property type="match status" value="1"/>
</dbReference>
<dbReference type="Gene3D" id="1.20.1090.10">
    <property type="entry name" value="Dehydroquinate synthase-like - alpha domain"/>
    <property type="match status" value="1"/>
</dbReference>
<sequence>MGSFARVGAELEALGARRVLLIASVSAKTRADDLAHHLGDRLAARVHEVRQHVPQALADDTVALARDQGADAVVTVGGGSATGLGKAVALDTGLPLLAVPTTYAGSEATPVWGVTGEHKRTGRDLRALPRVVVYDPELLAALPASTTATSGLNAMAHCVEALWSPDATPVTDLLAAEAIHLLARALPRATWNPGEVADREDALLGAWLAGTAFAVAGGGLHHTLCHVLGGTWGLDHGATHAVLLPYVTAYNAAAAPEAVATVARELRADDAARGLWDLARTLAAPPSLAVIGMPAGGLDEAAERAVTAVGERNPRPVDVASLRRLLDDAFLGRAPGGSARPAG</sequence>
<accession>A0A542Z860</accession>
<dbReference type="EMBL" id="VFOQ01000001">
    <property type="protein sequence ID" value="TQL62004.1"/>
    <property type="molecule type" value="Genomic_DNA"/>
</dbReference>
<dbReference type="Gene3D" id="3.40.50.1970">
    <property type="match status" value="1"/>
</dbReference>
<keyword evidence="8" id="KW-1185">Reference proteome</keyword>
<evidence type="ECO:0000313" key="7">
    <source>
        <dbReference type="EMBL" id="TQL62004.1"/>
    </source>
</evidence>
<organism evidence="6 8">
    <name type="scientific">Oryzihumus leptocrescens</name>
    <dbReference type="NCBI Taxonomy" id="297536"/>
    <lineage>
        <taxon>Bacteria</taxon>
        <taxon>Bacillati</taxon>
        <taxon>Actinomycetota</taxon>
        <taxon>Actinomycetes</taxon>
        <taxon>Micrococcales</taxon>
        <taxon>Intrasporangiaceae</taxon>
        <taxon>Oryzihumus</taxon>
    </lineage>
</organism>
<protein>
    <submittedName>
        <fullName evidence="6">Maleylacetate reductase</fullName>
    </submittedName>
</protein>
<dbReference type="GO" id="GO:0046872">
    <property type="term" value="F:metal ion binding"/>
    <property type="evidence" value="ECO:0007669"/>
    <property type="project" value="InterPro"/>
</dbReference>
<name>A0A542Z860_9MICO</name>
<dbReference type="InterPro" id="IPR034786">
    <property type="entry name" value="MAR"/>
</dbReference>
<dbReference type="GO" id="GO:0018506">
    <property type="term" value="F:maleylacetate reductase activity"/>
    <property type="evidence" value="ECO:0007669"/>
    <property type="project" value="InterPro"/>
</dbReference>
<dbReference type="InterPro" id="IPR056798">
    <property type="entry name" value="ADH_Fe_C"/>
</dbReference>
<evidence type="ECO:0000313" key="6">
    <source>
        <dbReference type="EMBL" id="TQL56509.1"/>
    </source>
</evidence>
<comment type="similarity">
    <text evidence="1">Belongs to the iron-containing alcohol dehydrogenase family.</text>
</comment>
<dbReference type="EMBL" id="VFOQ01000003">
    <property type="protein sequence ID" value="TQL56509.1"/>
    <property type="molecule type" value="Genomic_DNA"/>
</dbReference>
<dbReference type="Pfam" id="PF25137">
    <property type="entry name" value="ADH_Fe_C"/>
    <property type="match status" value="1"/>
</dbReference>
<dbReference type="AlphaFoldDB" id="A0A542Z860"/>
<dbReference type="PANTHER" id="PTHR11496">
    <property type="entry name" value="ALCOHOL DEHYDROGENASE"/>
    <property type="match status" value="1"/>
</dbReference>
<evidence type="ECO:0000256" key="3">
    <source>
        <dbReference type="ARBA" id="ARBA00023027"/>
    </source>
</evidence>
<evidence type="ECO:0000259" key="4">
    <source>
        <dbReference type="Pfam" id="PF00465"/>
    </source>
</evidence>
<dbReference type="GO" id="GO:0004022">
    <property type="term" value="F:alcohol dehydrogenase (NAD+) activity"/>
    <property type="evidence" value="ECO:0007669"/>
    <property type="project" value="TreeGrafter"/>
</dbReference>
<dbReference type="CDD" id="cd08177">
    <property type="entry name" value="MAR"/>
    <property type="match status" value="1"/>
</dbReference>
<keyword evidence="3" id="KW-0520">NAD</keyword>
<comment type="caution">
    <text evidence="6">The sequence shown here is derived from an EMBL/GenBank/DDBJ whole genome shotgun (WGS) entry which is preliminary data.</text>
</comment>
<dbReference type="InterPro" id="IPR039697">
    <property type="entry name" value="Alcohol_dehydrogenase_Fe"/>
</dbReference>